<dbReference type="EMBL" id="JBHSFG010000002">
    <property type="protein sequence ID" value="MFC4463202.1"/>
    <property type="molecule type" value="Genomic_DNA"/>
</dbReference>
<reference evidence="2" key="1">
    <citation type="journal article" date="2019" name="Int. J. Syst. Evol. Microbiol.">
        <title>The Global Catalogue of Microorganisms (GCM) 10K type strain sequencing project: providing services to taxonomists for standard genome sequencing and annotation.</title>
        <authorList>
            <consortium name="The Broad Institute Genomics Platform"/>
            <consortium name="The Broad Institute Genome Sequencing Center for Infectious Disease"/>
            <person name="Wu L."/>
            <person name="Ma J."/>
        </authorList>
    </citation>
    <scope>NUCLEOTIDE SEQUENCE [LARGE SCALE GENOMIC DNA]</scope>
    <source>
        <strain evidence="2">DT43</strain>
    </source>
</reference>
<keyword evidence="2" id="KW-1185">Reference proteome</keyword>
<gene>
    <name evidence="1" type="ORF">ACFPH6_01015</name>
</gene>
<sequence>MAEKRRSLLICSPQLLVPQARDASVRSEGAQVHVHGDLPAADEVPDVVDRLHRGVRVREFTVHELLNLYEVRTILKVEATRKGSVSVTGDDLDKMHV</sequence>
<evidence type="ECO:0000313" key="1">
    <source>
        <dbReference type="EMBL" id="MFC4463202.1"/>
    </source>
</evidence>
<protein>
    <submittedName>
        <fullName evidence="1">Uncharacterized protein</fullName>
    </submittedName>
</protein>
<name>A0ABV8YF93_9ACTN</name>
<evidence type="ECO:0000313" key="2">
    <source>
        <dbReference type="Proteomes" id="UP001596012"/>
    </source>
</evidence>
<dbReference type="Proteomes" id="UP001596012">
    <property type="component" value="Unassembled WGS sequence"/>
</dbReference>
<dbReference type="RefSeq" id="WP_386336270.1">
    <property type="nucleotide sequence ID" value="NZ_JBHSFG010000002.1"/>
</dbReference>
<accession>A0ABV8YF93</accession>
<comment type="caution">
    <text evidence="1">The sequence shown here is derived from an EMBL/GenBank/DDBJ whole genome shotgun (WGS) entry which is preliminary data.</text>
</comment>
<organism evidence="1 2">
    <name type="scientific">Streptomyces xiangluensis</name>
    <dbReference type="NCBI Taxonomy" id="2665720"/>
    <lineage>
        <taxon>Bacteria</taxon>
        <taxon>Bacillati</taxon>
        <taxon>Actinomycetota</taxon>
        <taxon>Actinomycetes</taxon>
        <taxon>Kitasatosporales</taxon>
        <taxon>Streptomycetaceae</taxon>
        <taxon>Streptomyces</taxon>
    </lineage>
</organism>
<proteinExistence type="predicted"/>